<name>A0A1G5HPZ7_9FIRM</name>
<keyword evidence="3" id="KW-1185">Reference proteome</keyword>
<organism evidence="2 3">
    <name type="scientific">Alkaliphilus peptidifermentans DSM 18978</name>
    <dbReference type="NCBI Taxonomy" id="1120976"/>
    <lineage>
        <taxon>Bacteria</taxon>
        <taxon>Bacillati</taxon>
        <taxon>Bacillota</taxon>
        <taxon>Clostridia</taxon>
        <taxon>Peptostreptococcales</taxon>
        <taxon>Natronincolaceae</taxon>
        <taxon>Alkaliphilus</taxon>
    </lineage>
</organism>
<keyword evidence="2" id="KW-0449">Lipoprotein</keyword>
<dbReference type="OrthoDB" id="1937675at2"/>
<reference evidence="2 3" key="1">
    <citation type="submission" date="2016-10" db="EMBL/GenBank/DDBJ databases">
        <authorList>
            <person name="de Groot N.N."/>
        </authorList>
    </citation>
    <scope>NUCLEOTIDE SEQUENCE [LARGE SCALE GENOMIC DNA]</scope>
    <source>
        <strain evidence="2 3">DSM 18978</strain>
    </source>
</reference>
<evidence type="ECO:0000259" key="1">
    <source>
        <dbReference type="Pfam" id="PF07833"/>
    </source>
</evidence>
<dbReference type="Proteomes" id="UP000198636">
    <property type="component" value="Unassembled WGS sequence"/>
</dbReference>
<dbReference type="Pfam" id="PF07833">
    <property type="entry name" value="Cu_amine_oxidN1"/>
    <property type="match status" value="1"/>
</dbReference>
<accession>A0A1G5HPZ7</accession>
<evidence type="ECO:0000313" key="3">
    <source>
        <dbReference type="Proteomes" id="UP000198636"/>
    </source>
</evidence>
<sequence length="520" mass="57745">MKKKVLAGLLITALAIPLFVIGAFANTPVAVPGDRPAIVIINGENQTLDTPTLWKNGKTLLPVRDVVEKMGLHIHYVAATRSIYVVDSEGFTPNATAELAEESFNFFRNNVKHDVNFEIVENKALVAADQLAEVLGQYYYEDVKTNSVYYFDGNAEMKDGVYTTVGLYSTNRNRLPKLELTVKNGKIDAVVYDEYDMESGLGKSNPEYGYNWEILLEAIPGFSAELVEKQDPGLVDLVTSATSTHHKFVELSKKAMAKAMYSNVAEARMVELGGEVVNGYRDGTYRIVGLASGDWTSIVDMKVEDGKIVYVNYDSYMENGESKKEHGGKNDAGVSYVERWSNARNVDPVAIIAERERQLIDTQDPNLVDVATGATSWGHDLKRYASGALYHAMRADVEVNDDSVIYVFIGDTTANSAYYVQLLAVAENNEVKEIDYIEFQRGNPLAKQHNPTYSGPEGRWYTNFAETTLAGRAQLDILADMIEYSMENQSYELDVITGATNWGKGLQQLVPRAFDIIESK</sequence>
<protein>
    <submittedName>
        <fullName evidence="2">Major membrane immunogen, membrane-anchored lipoprotein</fullName>
    </submittedName>
</protein>
<proteinExistence type="predicted"/>
<dbReference type="RefSeq" id="WP_091543082.1">
    <property type="nucleotide sequence ID" value="NZ_FMUS01000012.1"/>
</dbReference>
<dbReference type="InterPro" id="IPR036582">
    <property type="entry name" value="Mao_N_sf"/>
</dbReference>
<dbReference type="Gene3D" id="3.90.1010.20">
    <property type="match status" value="3"/>
</dbReference>
<dbReference type="EMBL" id="FMUS01000012">
    <property type="protein sequence ID" value="SCY65817.1"/>
    <property type="molecule type" value="Genomic_DNA"/>
</dbReference>
<dbReference type="AlphaFoldDB" id="A0A1G5HPZ7"/>
<dbReference type="SUPFAM" id="SSF55383">
    <property type="entry name" value="Copper amine oxidase, domain N"/>
    <property type="match status" value="1"/>
</dbReference>
<feature type="domain" description="Copper amine oxidase-like N-terminal" evidence="1">
    <location>
        <begin position="41"/>
        <end position="149"/>
    </location>
</feature>
<dbReference type="STRING" id="1120976.SAMN03080606_02081"/>
<evidence type="ECO:0000313" key="2">
    <source>
        <dbReference type="EMBL" id="SCY65817.1"/>
    </source>
</evidence>
<dbReference type="InterPro" id="IPR012854">
    <property type="entry name" value="Cu_amine_oxidase-like_N"/>
</dbReference>
<gene>
    <name evidence="2" type="ORF">SAMN03080606_02081</name>
</gene>